<sequence>MARRLGMAPWLASERGDYQLCIEGHPLSLEPQGTRLLIRSSLSSLAGQGASLDPQALRRMMGMLTVWAQHCPQRLALTPAGEPLLEAQVDLAQGDLDIVDHVLGAQVDLIDLLSSDMAALKSLAAGLTALLASVAVQAEPLDWPQEPFHYVAQGESLRDLLGNFAANYQGAVVVSDKVRDQVSATFEQPDPEAFLEQVAVLFNLVWYYDGAVLHVDKSSEMQTRLVHLENVREPQVRTALQEGGGWTSRFAWRAAADGRLVYASGPPRYLDRVEQTVKALEQQAVLQDALGGSLSVEVIALRHAVAEDREIDYRDQKIAVPGVATLLSRVLTNADVRVVEGQAVAKGAPVRSGQAVVQAEASLNAIIVRDHPERMPMYRRLVAALDRPAARIEVGLTILDINAEHLAELGVEWQVGIGTGKHQLIDIRTSAGQAQGTLAGSLVDGRGVNRLLAKVMLMQGEGRAQVVSRPTLLTQENTLAVLDHSETYYVRVLGERVAELKAITYGTLLKMTPRLIRSADRPEISLSLHIEDGSQKSNSTGPDGIPTISRTVIDTLARVDLGQSLMIGGIHRDETSVSLRKVPLLGDIPFLGALFRYQSSSTRRSVRLFLIEPKLIDSGLASLRVYSGLNAGAEVSLAPGRVVIGADPAQADLVLVDAGIAAVHLVLMVEPGGVRLLEWGTIEPPTQDGATVVAGVELQALAIQRCGPLCWAFCIEGEVFAERLPETLSRPRPRPRPRLRAGWFMVPGGGLLLLLALLSRLLIPEAEAQRKGDTGDPGVVSHSLPVPQARTRLAQLLREWRLEDALSLEDRGDTLVLRGTLQGGQQQDFLKLQHQFREAFGEHPLLKLVAEGRAPVPGKLDFPLRAVSLGRVPYVTLNDNRRYPVGALLPSGIRILAIDGQAITLRKGGQDYSINLKERPIDDG</sequence>
<comment type="subcellular location">
    <subcellularLocation>
        <location evidence="1">Cell outer membrane</location>
    </subcellularLocation>
</comment>
<evidence type="ECO:0000256" key="8">
    <source>
        <dbReference type="ARBA" id="ARBA00023136"/>
    </source>
</evidence>
<dbReference type="NCBIfam" id="TIGR02516">
    <property type="entry name" value="type_III_yscC"/>
    <property type="match status" value="1"/>
</dbReference>
<dbReference type="SUPFAM" id="SSF69635">
    <property type="entry name" value="Type III secretory system chaperone-like"/>
    <property type="match status" value="1"/>
</dbReference>
<dbReference type="Pfam" id="PF00263">
    <property type="entry name" value="Secretin"/>
    <property type="match status" value="1"/>
</dbReference>
<evidence type="ECO:0000256" key="4">
    <source>
        <dbReference type="ARBA" id="ARBA00022729"/>
    </source>
</evidence>
<evidence type="ECO:0000256" key="9">
    <source>
        <dbReference type="ARBA" id="ARBA00023237"/>
    </source>
</evidence>
<evidence type="ECO:0000259" key="12">
    <source>
        <dbReference type="Pfam" id="PF03958"/>
    </source>
</evidence>
<evidence type="ECO:0000256" key="10">
    <source>
        <dbReference type="SAM" id="Phobius"/>
    </source>
</evidence>
<dbReference type="Pfam" id="PF21934">
    <property type="entry name" value="Yop-YscD_ppl_3rd"/>
    <property type="match status" value="1"/>
</dbReference>
<feature type="transmembrane region" description="Helical" evidence="10">
    <location>
        <begin position="741"/>
        <end position="763"/>
    </location>
</feature>
<dbReference type="Pfam" id="PF16697">
    <property type="entry name" value="Yop-YscD_cpl"/>
    <property type="match status" value="1"/>
</dbReference>
<reference evidence="17 18" key="1">
    <citation type="journal article" date="2017" name="Curr. Biol.">
        <title>Genome architecture and evolution of a unichromosomal asexual nematode.</title>
        <authorList>
            <person name="Fradin H."/>
            <person name="Zegar C."/>
            <person name="Gutwein M."/>
            <person name="Lucas J."/>
            <person name="Kovtun M."/>
            <person name="Corcoran D."/>
            <person name="Baugh L.R."/>
            <person name="Kiontke K."/>
            <person name="Gunsalus K."/>
            <person name="Fitch D.H."/>
            <person name="Piano F."/>
        </authorList>
    </citation>
    <scope>NUCLEOTIDE SEQUENCE [LARGE SCALE GENOMIC DNA]</scope>
    <source>
        <strain evidence="17">PF1309</strain>
    </source>
</reference>
<dbReference type="Pfam" id="PF23893">
    <property type="entry name" value="Y4YQ_C"/>
    <property type="match status" value="1"/>
</dbReference>
<dbReference type="InterPro" id="IPR010261">
    <property type="entry name" value="Tir_chaperone"/>
</dbReference>
<dbReference type="GO" id="GO:0030254">
    <property type="term" value="P:protein secretion by the type III secretion system"/>
    <property type="evidence" value="ECO:0007669"/>
    <property type="project" value="InterPro"/>
</dbReference>
<keyword evidence="10" id="KW-0812">Transmembrane</keyword>
<dbReference type="InterPro" id="IPR053946">
    <property type="entry name" value="YscD_ppl_3rd"/>
</dbReference>
<evidence type="ECO:0000256" key="1">
    <source>
        <dbReference type="ARBA" id="ARBA00004442"/>
    </source>
</evidence>
<dbReference type="InterPro" id="IPR050810">
    <property type="entry name" value="Bact_Secretion_Sys_Channel"/>
</dbReference>
<keyword evidence="6" id="KW-0811">Translocation</keyword>
<dbReference type="AlphaFoldDB" id="A0A2A2KJD5"/>
<dbReference type="InterPro" id="IPR003522">
    <property type="entry name" value="T3SS_OM_pore_YscC"/>
</dbReference>
<dbReference type="Gene3D" id="3.30.1460.10">
    <property type="match status" value="1"/>
</dbReference>
<dbReference type="Proteomes" id="UP000218231">
    <property type="component" value="Unassembled WGS sequence"/>
</dbReference>
<keyword evidence="9" id="KW-0998">Cell outer membrane</keyword>
<keyword evidence="4" id="KW-0732">Signal</keyword>
<evidence type="ECO:0000256" key="6">
    <source>
        <dbReference type="ARBA" id="ARBA00023010"/>
    </source>
</evidence>
<dbReference type="InterPro" id="IPR038591">
    <property type="entry name" value="NolW-like_sf"/>
</dbReference>
<keyword evidence="3" id="KW-0813">Transport</keyword>
<dbReference type="PRINTS" id="PR01337">
    <property type="entry name" value="TYPE3OMGPROT"/>
</dbReference>
<dbReference type="Gene3D" id="3.30.70.1770">
    <property type="match status" value="1"/>
</dbReference>
<accession>A0A2A2KJD5</accession>
<dbReference type="InterPro" id="IPR008984">
    <property type="entry name" value="SMAD_FHA_dom_sf"/>
</dbReference>
<feature type="domain" description="NolW-like" evidence="12">
    <location>
        <begin position="296"/>
        <end position="390"/>
    </location>
</feature>
<organism evidence="17 18">
    <name type="scientific">Diploscapter pachys</name>
    <dbReference type="NCBI Taxonomy" id="2018661"/>
    <lineage>
        <taxon>Eukaryota</taxon>
        <taxon>Metazoa</taxon>
        <taxon>Ecdysozoa</taxon>
        <taxon>Nematoda</taxon>
        <taxon>Chromadorea</taxon>
        <taxon>Rhabditida</taxon>
        <taxon>Rhabditina</taxon>
        <taxon>Rhabditomorpha</taxon>
        <taxon>Rhabditoidea</taxon>
        <taxon>Rhabditidae</taxon>
        <taxon>Diploscapter</taxon>
    </lineage>
</organism>
<evidence type="ECO:0000259" key="11">
    <source>
        <dbReference type="Pfam" id="PF00263"/>
    </source>
</evidence>
<keyword evidence="8 10" id="KW-0472">Membrane</keyword>
<evidence type="ECO:0000259" key="16">
    <source>
        <dbReference type="Pfam" id="PF23893"/>
    </source>
</evidence>
<dbReference type="Pfam" id="PF21304">
    <property type="entry name" value="T3S_SPI-1_N0"/>
    <property type="match status" value="1"/>
</dbReference>
<feature type="domain" description="NolW-like" evidence="12">
    <location>
        <begin position="223"/>
        <end position="283"/>
    </location>
</feature>
<keyword evidence="5" id="KW-0653">Protein transport</keyword>
<dbReference type="CDD" id="cd22710">
    <property type="entry name" value="FHA_YscD-like"/>
    <property type="match status" value="1"/>
</dbReference>
<dbReference type="EMBL" id="LIAE01008447">
    <property type="protein sequence ID" value="PAV73983.1"/>
    <property type="molecule type" value="Genomic_DNA"/>
</dbReference>
<comment type="caution">
    <text evidence="17">The sequence shown here is derived from an EMBL/GenBank/DDBJ whole genome shotgun (WGS) entry which is preliminary data.</text>
</comment>
<proteinExistence type="inferred from homology"/>
<feature type="domain" description="YscD-like Bon-like" evidence="15">
    <location>
        <begin position="788"/>
        <end position="848"/>
    </location>
</feature>
<dbReference type="InterPro" id="IPR032030">
    <property type="entry name" value="YscD_cytoplasmic_dom"/>
</dbReference>
<dbReference type="Gene3D" id="3.55.50.30">
    <property type="match status" value="1"/>
</dbReference>
<dbReference type="HAMAP" id="MF_02219">
    <property type="entry name" value="Type_III_secretin"/>
    <property type="match status" value="1"/>
</dbReference>
<evidence type="ECO:0000313" key="17">
    <source>
        <dbReference type="EMBL" id="PAV73983.1"/>
    </source>
</evidence>
<keyword evidence="10" id="KW-1133">Transmembrane helix</keyword>
<evidence type="ECO:0000256" key="2">
    <source>
        <dbReference type="ARBA" id="ARBA00007032"/>
    </source>
</evidence>
<keyword evidence="7" id="KW-0843">Virulence</keyword>
<dbReference type="InterPro" id="IPR057770">
    <property type="entry name" value="YscD/Y4YQ_C"/>
</dbReference>
<feature type="domain" description="SPI-1 type 3 secretion system secretin N0" evidence="14">
    <location>
        <begin position="150"/>
        <end position="215"/>
    </location>
</feature>
<dbReference type="Pfam" id="PF03958">
    <property type="entry name" value="Secretin_N"/>
    <property type="match status" value="2"/>
</dbReference>
<name>A0A2A2KJD5_9BILA</name>
<feature type="domain" description="YscD cytoplasmic" evidence="13">
    <location>
        <begin position="624"/>
        <end position="715"/>
    </location>
</feature>
<dbReference type="PROSITE" id="PS00875">
    <property type="entry name" value="T2SP_D"/>
    <property type="match status" value="1"/>
</dbReference>
<protein>
    <submittedName>
        <fullName evidence="17">Uncharacterized protein</fullName>
    </submittedName>
</protein>
<gene>
    <name evidence="17" type="ORF">WR25_16526</name>
</gene>
<dbReference type="InterPro" id="IPR005644">
    <property type="entry name" value="NolW-like"/>
</dbReference>
<dbReference type="Gene3D" id="3.30.1370.120">
    <property type="match status" value="2"/>
</dbReference>
<evidence type="ECO:0000313" key="18">
    <source>
        <dbReference type="Proteomes" id="UP000218231"/>
    </source>
</evidence>
<dbReference type="InterPro" id="IPR004845">
    <property type="entry name" value="T2SS_GspD_CS"/>
</dbReference>
<keyword evidence="18" id="KW-1185">Reference proteome</keyword>
<comment type="similarity">
    <text evidence="2">Belongs to the bacterial secretin family. T3SS SctC subfamily.</text>
</comment>
<dbReference type="InterPro" id="IPR049034">
    <property type="entry name" value="T3S_SPI-1_N0"/>
</dbReference>
<dbReference type="PANTHER" id="PTHR30332">
    <property type="entry name" value="PROBABLE GENERAL SECRETION PATHWAY PROTEIN D"/>
    <property type="match status" value="1"/>
</dbReference>
<dbReference type="SUPFAM" id="SSF49879">
    <property type="entry name" value="SMAD/FHA domain"/>
    <property type="match status" value="1"/>
</dbReference>
<evidence type="ECO:0000259" key="14">
    <source>
        <dbReference type="Pfam" id="PF21304"/>
    </source>
</evidence>
<dbReference type="Pfam" id="PF05932">
    <property type="entry name" value="CesT"/>
    <property type="match status" value="1"/>
</dbReference>
<dbReference type="InterPro" id="IPR004846">
    <property type="entry name" value="T2SS/T3SS_dom"/>
</dbReference>
<feature type="domain" description="YscD/Y4YQ C-terminal" evidence="16">
    <location>
        <begin position="863"/>
        <end position="913"/>
    </location>
</feature>
<evidence type="ECO:0000256" key="5">
    <source>
        <dbReference type="ARBA" id="ARBA00022927"/>
    </source>
</evidence>
<feature type="domain" description="Type II/III secretion system secretin-like" evidence="11">
    <location>
        <begin position="458"/>
        <end position="616"/>
    </location>
</feature>
<evidence type="ECO:0000259" key="15">
    <source>
        <dbReference type="Pfam" id="PF21934"/>
    </source>
</evidence>
<evidence type="ECO:0000259" key="13">
    <source>
        <dbReference type="Pfam" id="PF16697"/>
    </source>
</evidence>
<evidence type="ECO:0000256" key="7">
    <source>
        <dbReference type="ARBA" id="ARBA00023026"/>
    </source>
</evidence>
<evidence type="ECO:0000256" key="3">
    <source>
        <dbReference type="ARBA" id="ARBA00022448"/>
    </source>
</evidence>
<dbReference type="PANTHER" id="PTHR30332:SF5">
    <property type="entry name" value="SPI-1 TYPE 3 SECRETION SYSTEM SECRETIN"/>
    <property type="match status" value="1"/>
</dbReference>
<dbReference type="OrthoDB" id="10594412at2759"/>
<dbReference type="Gene3D" id="2.60.200.20">
    <property type="match status" value="1"/>
</dbReference>